<evidence type="ECO:0000256" key="4">
    <source>
        <dbReference type="ARBA" id="ARBA00022729"/>
    </source>
</evidence>
<evidence type="ECO:0000256" key="3">
    <source>
        <dbReference type="ARBA" id="ARBA00022692"/>
    </source>
</evidence>
<dbReference type="GO" id="GO:0044718">
    <property type="term" value="P:siderophore transmembrane transport"/>
    <property type="evidence" value="ECO:0007669"/>
    <property type="project" value="TreeGrafter"/>
</dbReference>
<dbReference type="PANTHER" id="PTHR30069:SF29">
    <property type="entry name" value="HEMOGLOBIN AND HEMOGLOBIN-HAPTOGLOBIN-BINDING PROTEIN 1-RELATED"/>
    <property type="match status" value="1"/>
</dbReference>
<dbReference type="Gene3D" id="2.40.170.20">
    <property type="entry name" value="TonB-dependent receptor, beta-barrel domain"/>
    <property type="match status" value="1"/>
</dbReference>
<keyword evidence="2" id="KW-0813">Transport</keyword>
<proteinExistence type="predicted"/>
<dbReference type="InterPro" id="IPR000531">
    <property type="entry name" value="Beta-barrel_TonB"/>
</dbReference>
<evidence type="ECO:0000256" key="6">
    <source>
        <dbReference type="ARBA" id="ARBA00023136"/>
    </source>
</evidence>
<evidence type="ECO:0000256" key="8">
    <source>
        <dbReference type="ARBA" id="ARBA00023237"/>
    </source>
</evidence>
<dbReference type="AlphaFoldDB" id="A0A3B0UR94"/>
<dbReference type="GO" id="GO:0015344">
    <property type="term" value="F:siderophore uptake transmembrane transporter activity"/>
    <property type="evidence" value="ECO:0007669"/>
    <property type="project" value="TreeGrafter"/>
</dbReference>
<keyword evidence="6" id="KW-0472">Membrane</keyword>
<sequence>PAKGFRLLVDPRIQYFDKKGNKYSLLTRFYKVRNSFNLNPDKNNGSDLYYGEYRFYRNFNNKLNFTAGVTALYGQTKAALYGNHSNVNYAVFTQIDDNILQKLSLSVGLRAEYYSIDNANEKTSAVMRLGLNYKLAKFTFIRASFGQGYRYPSIAEKFTATSVGAINIFPNPKLKSETGWNSEIGLRQGYRIGGVSGYVDAAAFWSEYNNMIEFTFGIYKPDSISIPTLRDIGFKSLNVGKARITGLDISVSGAGKIGEMPLKFFIGYTYMNPIDLSADTLKNNILKYRYRHEVKGDIRLSHQMFSAGLSMVYRSFMERIDKAFEEKILGQEILPGLKEYRRKYDKGAFVFDFRFSYRLSPETKLSLIVKNLFNKEYMGRPGDIRPPRSFSLQFLMQL</sequence>
<dbReference type="PROSITE" id="PS52016">
    <property type="entry name" value="TONB_DEPENDENT_REC_3"/>
    <property type="match status" value="1"/>
</dbReference>
<keyword evidence="8" id="KW-0998">Cell outer membrane</keyword>
<protein>
    <recommendedName>
        <fullName evidence="9">TonB-dependent receptor-like beta-barrel domain-containing protein</fullName>
    </recommendedName>
</protein>
<evidence type="ECO:0000259" key="9">
    <source>
        <dbReference type="Pfam" id="PF00593"/>
    </source>
</evidence>
<keyword evidence="5" id="KW-0798">TonB box</keyword>
<gene>
    <name evidence="10" type="ORF">MNBD_BACTEROID07-1937</name>
</gene>
<keyword evidence="7" id="KW-0675">Receptor</keyword>
<dbReference type="InterPro" id="IPR036942">
    <property type="entry name" value="Beta-barrel_TonB_sf"/>
</dbReference>
<keyword evidence="3" id="KW-0812">Transmembrane</keyword>
<comment type="subcellular location">
    <subcellularLocation>
        <location evidence="1">Cell outer membrane</location>
        <topology evidence="1">Multi-pass membrane protein</topology>
    </subcellularLocation>
</comment>
<dbReference type="Pfam" id="PF00593">
    <property type="entry name" value="TonB_dep_Rec_b-barrel"/>
    <property type="match status" value="1"/>
</dbReference>
<feature type="domain" description="TonB-dependent receptor-like beta-barrel" evidence="9">
    <location>
        <begin position="23"/>
        <end position="372"/>
    </location>
</feature>
<dbReference type="EMBL" id="UOET01000152">
    <property type="protein sequence ID" value="VAW27727.1"/>
    <property type="molecule type" value="Genomic_DNA"/>
</dbReference>
<evidence type="ECO:0000313" key="10">
    <source>
        <dbReference type="EMBL" id="VAW27727.1"/>
    </source>
</evidence>
<evidence type="ECO:0000256" key="7">
    <source>
        <dbReference type="ARBA" id="ARBA00023170"/>
    </source>
</evidence>
<reference evidence="10" key="1">
    <citation type="submission" date="2018-06" db="EMBL/GenBank/DDBJ databases">
        <authorList>
            <person name="Zhirakovskaya E."/>
        </authorList>
    </citation>
    <scope>NUCLEOTIDE SEQUENCE</scope>
</reference>
<evidence type="ECO:0000256" key="1">
    <source>
        <dbReference type="ARBA" id="ARBA00004571"/>
    </source>
</evidence>
<keyword evidence="4" id="KW-0732">Signal</keyword>
<evidence type="ECO:0000256" key="5">
    <source>
        <dbReference type="ARBA" id="ARBA00023077"/>
    </source>
</evidence>
<dbReference type="PANTHER" id="PTHR30069">
    <property type="entry name" value="TONB-DEPENDENT OUTER MEMBRANE RECEPTOR"/>
    <property type="match status" value="1"/>
</dbReference>
<dbReference type="GO" id="GO:0009279">
    <property type="term" value="C:cell outer membrane"/>
    <property type="evidence" value="ECO:0007669"/>
    <property type="project" value="UniProtKB-SubCell"/>
</dbReference>
<dbReference type="InterPro" id="IPR039426">
    <property type="entry name" value="TonB-dep_rcpt-like"/>
</dbReference>
<dbReference type="SUPFAM" id="SSF56935">
    <property type="entry name" value="Porins"/>
    <property type="match status" value="1"/>
</dbReference>
<name>A0A3B0UR94_9ZZZZ</name>
<organism evidence="10">
    <name type="scientific">hydrothermal vent metagenome</name>
    <dbReference type="NCBI Taxonomy" id="652676"/>
    <lineage>
        <taxon>unclassified sequences</taxon>
        <taxon>metagenomes</taxon>
        <taxon>ecological metagenomes</taxon>
    </lineage>
</organism>
<accession>A0A3B0UR94</accession>
<evidence type="ECO:0000256" key="2">
    <source>
        <dbReference type="ARBA" id="ARBA00022448"/>
    </source>
</evidence>
<feature type="non-terminal residue" evidence="10">
    <location>
        <position position="1"/>
    </location>
</feature>